<evidence type="ECO:0000313" key="3">
    <source>
        <dbReference type="Proteomes" id="UP000177763"/>
    </source>
</evidence>
<dbReference type="Gene3D" id="2.10.260.10">
    <property type="match status" value="1"/>
</dbReference>
<dbReference type="AlphaFoldDB" id="A0A1F4VIH4"/>
<dbReference type="NCBIfam" id="TIGR01439">
    <property type="entry name" value="lp_hng_hel_AbrB"/>
    <property type="match status" value="1"/>
</dbReference>
<gene>
    <name evidence="2" type="ORF">A3H26_03385</name>
</gene>
<dbReference type="InterPro" id="IPR007159">
    <property type="entry name" value="SpoVT-AbrB_dom"/>
</dbReference>
<dbReference type="GO" id="GO:0001558">
    <property type="term" value="P:regulation of cell growth"/>
    <property type="evidence" value="ECO:0007669"/>
    <property type="project" value="InterPro"/>
</dbReference>
<accession>A0A1F4VIH4</accession>
<sequence length="77" mass="8816">MDYATLTSQNQITIPKLIRRNLKLKPGDKVKFYTTKNDYNVVLERAGKLKDSLGLFAGYKTEVNKVPEEGVWIERNG</sequence>
<dbReference type="InterPro" id="IPR031848">
    <property type="entry name" value="PrlF_antitoxin"/>
</dbReference>
<dbReference type="SMART" id="SM00966">
    <property type="entry name" value="SpoVT_AbrB"/>
    <property type="match status" value="1"/>
</dbReference>
<organism evidence="2 3">
    <name type="scientific">candidate division WWE3 bacterium RIFCSPLOWO2_12_FULL_36_10</name>
    <dbReference type="NCBI Taxonomy" id="1802630"/>
    <lineage>
        <taxon>Bacteria</taxon>
        <taxon>Katanobacteria</taxon>
    </lineage>
</organism>
<comment type="caution">
    <text evidence="2">The sequence shown here is derived from an EMBL/GenBank/DDBJ whole genome shotgun (WGS) entry which is preliminary data.</text>
</comment>
<dbReference type="GO" id="GO:0003700">
    <property type="term" value="F:DNA-binding transcription factor activity"/>
    <property type="evidence" value="ECO:0007669"/>
    <property type="project" value="InterPro"/>
</dbReference>
<evidence type="ECO:0000259" key="1">
    <source>
        <dbReference type="SMART" id="SM00966"/>
    </source>
</evidence>
<evidence type="ECO:0000313" key="2">
    <source>
        <dbReference type="EMBL" id="OGC57032.1"/>
    </source>
</evidence>
<dbReference type="SUPFAM" id="SSF89447">
    <property type="entry name" value="AbrB/MazE/MraZ-like"/>
    <property type="match status" value="1"/>
</dbReference>
<reference evidence="2 3" key="1">
    <citation type="journal article" date="2016" name="Nat. Commun.">
        <title>Thousands of microbial genomes shed light on interconnected biogeochemical processes in an aquifer system.</title>
        <authorList>
            <person name="Anantharaman K."/>
            <person name="Brown C.T."/>
            <person name="Hug L.A."/>
            <person name="Sharon I."/>
            <person name="Castelle C.J."/>
            <person name="Probst A.J."/>
            <person name="Thomas B.C."/>
            <person name="Singh A."/>
            <person name="Wilkins M.J."/>
            <person name="Karaoz U."/>
            <person name="Brodie E.L."/>
            <person name="Williams K.H."/>
            <person name="Hubbard S.S."/>
            <person name="Banfield J.F."/>
        </authorList>
    </citation>
    <scope>NUCLEOTIDE SEQUENCE [LARGE SCALE GENOMIC DNA]</scope>
</reference>
<dbReference type="GO" id="GO:0003677">
    <property type="term" value="F:DNA binding"/>
    <property type="evidence" value="ECO:0007669"/>
    <property type="project" value="InterPro"/>
</dbReference>
<dbReference type="Pfam" id="PF15937">
    <property type="entry name" value="PrlF_antitoxin"/>
    <property type="match status" value="1"/>
</dbReference>
<dbReference type="Proteomes" id="UP000177763">
    <property type="component" value="Unassembled WGS sequence"/>
</dbReference>
<protein>
    <recommendedName>
        <fullName evidence="1">SpoVT-AbrB domain-containing protein</fullName>
    </recommendedName>
</protein>
<feature type="domain" description="SpoVT-AbrB" evidence="1">
    <location>
        <begin position="4"/>
        <end position="51"/>
    </location>
</feature>
<dbReference type="GO" id="GO:0097351">
    <property type="term" value="F:toxin sequestering activity"/>
    <property type="evidence" value="ECO:0007669"/>
    <property type="project" value="InterPro"/>
</dbReference>
<name>A0A1F4VIH4_UNCKA</name>
<dbReference type="STRING" id="1802630.A3H26_03385"/>
<dbReference type="InterPro" id="IPR037914">
    <property type="entry name" value="SpoVT-AbrB_sf"/>
</dbReference>
<dbReference type="EMBL" id="MEVN01000023">
    <property type="protein sequence ID" value="OGC57032.1"/>
    <property type="molecule type" value="Genomic_DNA"/>
</dbReference>
<proteinExistence type="predicted"/>